<dbReference type="InterPro" id="IPR011969">
    <property type="entry name" value="Clan_AA_Asp_peptidase_C"/>
</dbReference>
<dbReference type="InterPro" id="IPR021109">
    <property type="entry name" value="Peptidase_aspartic_dom_sf"/>
</dbReference>
<dbReference type="CDD" id="cd05483">
    <property type="entry name" value="retropepsin_like_bacteria"/>
    <property type="match status" value="1"/>
</dbReference>
<dbReference type="GO" id="GO:0006508">
    <property type="term" value="P:proteolysis"/>
    <property type="evidence" value="ECO:0007669"/>
    <property type="project" value="UniProtKB-KW"/>
</dbReference>
<keyword evidence="3" id="KW-1185">Reference proteome</keyword>
<dbReference type="SUPFAM" id="SSF50630">
    <property type="entry name" value="Acid proteases"/>
    <property type="match status" value="1"/>
</dbReference>
<dbReference type="AlphaFoldDB" id="A0A1I0NYN7"/>
<dbReference type="Gene3D" id="2.40.70.10">
    <property type="entry name" value="Acid Proteases"/>
    <property type="match status" value="1"/>
</dbReference>
<reference evidence="2 3" key="1">
    <citation type="submission" date="2016-10" db="EMBL/GenBank/DDBJ databases">
        <authorList>
            <person name="de Groot N.N."/>
        </authorList>
    </citation>
    <scope>NUCLEOTIDE SEQUENCE [LARGE SCALE GENOMIC DNA]</scope>
    <source>
        <strain evidence="2 3">DSM 17925</strain>
    </source>
</reference>
<dbReference type="RefSeq" id="WP_089990775.1">
    <property type="nucleotide sequence ID" value="NZ_FOIZ01000001.1"/>
</dbReference>
<sequence>MNDDMLMRVVYLLILLVCIGGSFWASMRQDLSKSMQQAAIWVLIFLGMLGGIGLYNDITNRHSPRQAVAEGGEIIAPRFRDGHYHLTLDVNGVPIDFLVDTGASQVVLTQDDARRVGLEPESLNYSGQASTANGIVRTAPVTLQSVALEGIIDRNLPAVVNDGQMDGSLLGMSYLESFRSIEIRDNALVLTR</sequence>
<dbReference type="STRING" id="364200.SAMN04488515_0902"/>
<keyword evidence="2" id="KW-0645">Protease</keyword>
<organism evidence="2 3">
    <name type="scientific">Cognatiyoonia koreensis</name>
    <dbReference type="NCBI Taxonomy" id="364200"/>
    <lineage>
        <taxon>Bacteria</taxon>
        <taxon>Pseudomonadati</taxon>
        <taxon>Pseudomonadota</taxon>
        <taxon>Alphaproteobacteria</taxon>
        <taxon>Rhodobacterales</taxon>
        <taxon>Paracoccaceae</taxon>
        <taxon>Cognatiyoonia</taxon>
    </lineage>
</organism>
<keyword evidence="1" id="KW-0812">Transmembrane</keyword>
<evidence type="ECO:0000313" key="2">
    <source>
        <dbReference type="EMBL" id="SEW06926.1"/>
    </source>
</evidence>
<dbReference type="NCBIfam" id="TIGR02281">
    <property type="entry name" value="clan_AA_DTGA"/>
    <property type="match status" value="1"/>
</dbReference>
<dbReference type="Proteomes" id="UP000199167">
    <property type="component" value="Unassembled WGS sequence"/>
</dbReference>
<dbReference type="Pfam" id="PF13975">
    <property type="entry name" value="gag-asp_proteas"/>
    <property type="match status" value="1"/>
</dbReference>
<name>A0A1I0NYN7_9RHOB</name>
<keyword evidence="1" id="KW-1133">Transmembrane helix</keyword>
<accession>A0A1I0NYN7</accession>
<dbReference type="EMBL" id="FOIZ01000001">
    <property type="protein sequence ID" value="SEW06926.1"/>
    <property type="molecule type" value="Genomic_DNA"/>
</dbReference>
<evidence type="ECO:0000313" key="3">
    <source>
        <dbReference type="Proteomes" id="UP000199167"/>
    </source>
</evidence>
<feature type="transmembrane region" description="Helical" evidence="1">
    <location>
        <begin position="38"/>
        <end position="55"/>
    </location>
</feature>
<dbReference type="InterPro" id="IPR034122">
    <property type="entry name" value="Retropepsin-like_bacterial"/>
</dbReference>
<proteinExistence type="predicted"/>
<gene>
    <name evidence="2" type="ORF">SAMN04488515_0902</name>
</gene>
<evidence type="ECO:0000256" key="1">
    <source>
        <dbReference type="SAM" id="Phobius"/>
    </source>
</evidence>
<keyword evidence="2" id="KW-0378">Hydrolase</keyword>
<keyword evidence="1" id="KW-0472">Membrane</keyword>
<dbReference type="GO" id="GO:0008233">
    <property type="term" value="F:peptidase activity"/>
    <property type="evidence" value="ECO:0007669"/>
    <property type="project" value="UniProtKB-KW"/>
</dbReference>
<dbReference type="OrthoDB" id="7595324at2"/>
<protein>
    <submittedName>
        <fullName evidence="2">Aspartyl protease family protein</fullName>
    </submittedName>
</protein>
<feature type="transmembrane region" description="Helical" evidence="1">
    <location>
        <begin position="6"/>
        <end position="26"/>
    </location>
</feature>